<dbReference type="Proteomes" id="UP000635071">
    <property type="component" value="Unassembled WGS sequence"/>
</dbReference>
<comment type="caution">
    <text evidence="2">The sequence shown here is derived from an EMBL/GenBank/DDBJ whole genome shotgun (WGS) entry which is preliminary data.</text>
</comment>
<evidence type="ECO:0000313" key="3">
    <source>
        <dbReference type="Proteomes" id="UP000635071"/>
    </source>
</evidence>
<evidence type="ECO:0000313" key="2">
    <source>
        <dbReference type="EMBL" id="GGE18645.1"/>
    </source>
</evidence>
<keyword evidence="3" id="KW-1185">Reference proteome</keyword>
<protein>
    <submittedName>
        <fullName evidence="2">Uncharacterized protein</fullName>
    </submittedName>
</protein>
<name>A0A917EAN3_9SPHN</name>
<reference evidence="2" key="1">
    <citation type="journal article" date="2014" name="Int. J. Syst. Evol. Microbiol.">
        <title>Complete genome sequence of Corynebacterium casei LMG S-19264T (=DSM 44701T), isolated from a smear-ripened cheese.</title>
        <authorList>
            <consortium name="US DOE Joint Genome Institute (JGI-PGF)"/>
            <person name="Walter F."/>
            <person name="Albersmeier A."/>
            <person name="Kalinowski J."/>
            <person name="Ruckert C."/>
        </authorList>
    </citation>
    <scope>NUCLEOTIDE SEQUENCE</scope>
    <source>
        <strain evidence="2">CGMCC 1.15519</strain>
    </source>
</reference>
<sequence>MPSTGARAPISSIDPANTVSDGNSASSSTSLIESNAHMPRVILRCTEPEKLLACQSVDSRCTRWKASSATFRIMLSVNGTTFHQAIWRSTTIAPPSNAMVANALSAVARPSVPSAKASTSRPASTGTKTSVTVASDIMPAINHARPRCCDQWLKTNANTWRIDAVP</sequence>
<dbReference type="EMBL" id="BMJM01000010">
    <property type="protein sequence ID" value="GGE18645.1"/>
    <property type="molecule type" value="Genomic_DNA"/>
</dbReference>
<dbReference type="AlphaFoldDB" id="A0A917EAN3"/>
<feature type="region of interest" description="Disordered" evidence="1">
    <location>
        <begin position="1"/>
        <end position="31"/>
    </location>
</feature>
<feature type="compositionally biased region" description="Polar residues" evidence="1">
    <location>
        <begin position="14"/>
        <end position="31"/>
    </location>
</feature>
<organism evidence="2 3">
    <name type="scientific">Sandarakinorhabdus glacialis</name>
    <dbReference type="NCBI Taxonomy" id="1614636"/>
    <lineage>
        <taxon>Bacteria</taxon>
        <taxon>Pseudomonadati</taxon>
        <taxon>Pseudomonadota</taxon>
        <taxon>Alphaproteobacteria</taxon>
        <taxon>Sphingomonadales</taxon>
        <taxon>Sphingosinicellaceae</taxon>
        <taxon>Sandarakinorhabdus</taxon>
    </lineage>
</organism>
<evidence type="ECO:0000256" key="1">
    <source>
        <dbReference type="SAM" id="MobiDB-lite"/>
    </source>
</evidence>
<gene>
    <name evidence="2" type="ORF">GCM10011529_26330</name>
</gene>
<proteinExistence type="predicted"/>
<reference evidence="2" key="2">
    <citation type="submission" date="2020-09" db="EMBL/GenBank/DDBJ databases">
        <authorList>
            <person name="Sun Q."/>
            <person name="Zhou Y."/>
        </authorList>
    </citation>
    <scope>NUCLEOTIDE SEQUENCE</scope>
    <source>
        <strain evidence="2">CGMCC 1.15519</strain>
    </source>
</reference>
<accession>A0A917EAN3</accession>